<feature type="region of interest" description="Disordered" evidence="1">
    <location>
        <begin position="93"/>
        <end position="134"/>
    </location>
</feature>
<dbReference type="STRING" id="1213859.L2FVH4"/>
<evidence type="ECO:0000256" key="1">
    <source>
        <dbReference type="SAM" id="MobiDB-lite"/>
    </source>
</evidence>
<sequence>MFGMLYETFPANRRLFKSRSFLSGLGTRVAKRKINDEKALEYFLHNSVEHQVRTIMDELKNVEEIRRALDLGDGTFSRTTHMQLAMLPKRLSAAGTRRHRPRHRNTPASNFRSRSELHLPIRKHEFDGTHDALR</sequence>
<accession>L2FVH4</accession>
<gene>
    <name evidence="2" type="ORF">CGGC5_9340</name>
</gene>
<dbReference type="AlphaFoldDB" id="L2FVH4"/>
<name>L2FVH4_COLFN</name>
<feature type="compositionally biased region" description="Basic residues" evidence="1">
    <location>
        <begin position="96"/>
        <end position="105"/>
    </location>
</feature>
<evidence type="ECO:0000313" key="2">
    <source>
        <dbReference type="EMBL" id="ELA30404.1"/>
    </source>
</evidence>
<dbReference type="EMBL" id="KB020797">
    <property type="protein sequence ID" value="ELA30404.1"/>
    <property type="molecule type" value="Genomic_DNA"/>
</dbReference>
<proteinExistence type="predicted"/>
<reference evidence="2" key="1">
    <citation type="submission" date="2012-08" db="EMBL/GenBank/DDBJ databases">
        <title>Genome analysis of Colletotrichum orbiculare and Colletotrichum fructicola.</title>
        <authorList>
            <person name="Gan P.H.P."/>
            <person name="Ikeda K."/>
            <person name="Irieda H."/>
            <person name="Narusaka M."/>
            <person name="O'Connell R.J."/>
            <person name="Narusaka Y."/>
            <person name="Takano Y."/>
            <person name="Kubo Y."/>
            <person name="Shirasu K."/>
        </authorList>
    </citation>
    <scope>NUCLEOTIDE SEQUENCE</scope>
    <source>
        <strain evidence="2">Nara gc5</strain>
    </source>
</reference>
<protein>
    <submittedName>
        <fullName evidence="2">Uncharacterized protein</fullName>
    </submittedName>
</protein>
<feature type="non-terminal residue" evidence="2">
    <location>
        <position position="134"/>
    </location>
</feature>
<dbReference type="HOGENOM" id="CLU_1901173_0_0_1"/>
<organism evidence="2">
    <name type="scientific">Colletotrichum fructicola (strain Nara gc5)</name>
    <name type="common">Anthracnose fungus</name>
    <name type="synonym">Colletotrichum gloeosporioides (strain Nara gc5)</name>
    <dbReference type="NCBI Taxonomy" id="1213859"/>
    <lineage>
        <taxon>Eukaryota</taxon>
        <taxon>Fungi</taxon>
        <taxon>Dikarya</taxon>
        <taxon>Ascomycota</taxon>
        <taxon>Pezizomycotina</taxon>
        <taxon>Sordariomycetes</taxon>
        <taxon>Hypocreomycetidae</taxon>
        <taxon>Glomerellales</taxon>
        <taxon>Glomerellaceae</taxon>
        <taxon>Colletotrichum</taxon>
        <taxon>Colletotrichum gloeosporioides species complex</taxon>
    </lineage>
</organism>
<feature type="compositionally biased region" description="Basic and acidic residues" evidence="1">
    <location>
        <begin position="113"/>
        <end position="134"/>
    </location>
</feature>